<dbReference type="Pfam" id="PF00270">
    <property type="entry name" value="DEAD"/>
    <property type="match status" value="1"/>
</dbReference>
<dbReference type="GO" id="GO:0009409">
    <property type="term" value="P:response to cold"/>
    <property type="evidence" value="ECO:0007669"/>
    <property type="project" value="TreeGrafter"/>
</dbReference>
<keyword evidence="4 14" id="KW-0547">Nucleotide-binding</keyword>
<dbReference type="PROSITE" id="PS51192">
    <property type="entry name" value="HELICASE_ATP_BIND_1"/>
    <property type="match status" value="1"/>
</dbReference>
<dbReference type="PANTHER" id="PTHR47963">
    <property type="entry name" value="DEAD-BOX ATP-DEPENDENT RNA HELICASE 47, MITOCHONDRIAL"/>
    <property type="match status" value="1"/>
</dbReference>
<dbReference type="FunFam" id="3.30.70.330:FF:000068">
    <property type="entry name" value="ATP-dependent RNA helicase DeaD"/>
    <property type="match status" value="1"/>
</dbReference>
<dbReference type="FunFam" id="3.40.50.300:FF:000108">
    <property type="entry name" value="ATP-dependent RNA helicase RhlE"/>
    <property type="match status" value="1"/>
</dbReference>
<dbReference type="PROSITE" id="PS00039">
    <property type="entry name" value="DEAD_ATP_HELICASE"/>
    <property type="match status" value="1"/>
</dbReference>
<evidence type="ECO:0000259" key="17">
    <source>
        <dbReference type="PROSITE" id="PS51194"/>
    </source>
</evidence>
<keyword evidence="8" id="KW-0694">RNA-binding</keyword>
<evidence type="ECO:0000256" key="4">
    <source>
        <dbReference type="ARBA" id="ARBA00022741"/>
    </source>
</evidence>
<evidence type="ECO:0000256" key="10">
    <source>
        <dbReference type="ARBA" id="ARBA00038437"/>
    </source>
</evidence>
<dbReference type="SMART" id="SM00490">
    <property type="entry name" value="HELICc"/>
    <property type="match status" value="1"/>
</dbReference>
<dbReference type="CDD" id="cd12499">
    <property type="entry name" value="RRM_EcCsdA_like"/>
    <property type="match status" value="1"/>
</dbReference>
<dbReference type="InterPro" id="IPR050547">
    <property type="entry name" value="DEAD_box_RNA_helicases"/>
</dbReference>
<protein>
    <recommendedName>
        <fullName evidence="12">DEAD-box ATP-dependent RNA helicase RhpA</fullName>
        <ecNumber evidence="2">3.6.4.13</ecNumber>
    </recommendedName>
</protein>
<dbReference type="GO" id="GO:0033592">
    <property type="term" value="F:RNA strand annealing activity"/>
    <property type="evidence" value="ECO:0007669"/>
    <property type="project" value="TreeGrafter"/>
</dbReference>
<evidence type="ECO:0000256" key="11">
    <source>
        <dbReference type="ARBA" id="ARBA00047984"/>
    </source>
</evidence>
<sequence length="580" mass="63775">MSEFNTFSALELPEPILRAISELGFDTPTPIQQQAIPGLLAKKNVLGEAQTGTGKTAAFGLPALANIDTRVRGAQLLVVAPTRELAIQVAESIEAMGKYMKGLNVATIYGGSSYGPQIKSLRGGAQIVVGTPGRLMDHLRKGSLDLSALKMAVLDEADEMLNMGFVEDIEWIMEQVPDTAQRALFSATMPPQIRKIANKFLTDPVHVKIESTQATKANIAQKAWKVQGMTKDAALERLLESIDYQLVLVFVRTRNDTLTVSAGLREQGFKAAGLNGDMSQEQRESTVSQLKSGKIRILVGTDVVARGLDVPGVTHVINYDLPQDAESYVHRIGRTGRAGRSGESISFARPREMHLLKRYERATNGTIEMINVPQGRELSKLRIEQAQAKILARAQEPAMKAMASLVEQMTAATEMSVEEMAAALLYEYQLTRPLIVKDEPKPKFDRKERSVGADRGRNDRSDRGDRNARGKRPERAGERSDRGGAERRERKPRRDANIEFDTYRLSVGTEHGARPGDVVGAIANEADMDSRYIGEIQLFATHTTVQLPKGMPPAILQKLKKARIRQQPMAISPVHGKVIS</sequence>
<name>A0A432WTE6_9GAMM</name>
<gene>
    <name evidence="19" type="ORF">CWE13_09265</name>
</gene>
<evidence type="ECO:0000313" key="20">
    <source>
        <dbReference type="Proteomes" id="UP000286934"/>
    </source>
</evidence>
<dbReference type="InterPro" id="IPR001650">
    <property type="entry name" value="Helicase_C-like"/>
</dbReference>
<dbReference type="SUPFAM" id="SSF52540">
    <property type="entry name" value="P-loop containing nucleoside triphosphate hydrolases"/>
    <property type="match status" value="1"/>
</dbReference>
<dbReference type="AlphaFoldDB" id="A0A432WTE6"/>
<dbReference type="GO" id="GO:0005840">
    <property type="term" value="C:ribosome"/>
    <property type="evidence" value="ECO:0007669"/>
    <property type="project" value="TreeGrafter"/>
</dbReference>
<dbReference type="CDD" id="cd00268">
    <property type="entry name" value="DEADc"/>
    <property type="match status" value="1"/>
</dbReference>
<comment type="subcellular location">
    <subcellularLocation>
        <location evidence="1">Cytoplasm</location>
    </subcellularLocation>
</comment>
<dbReference type="InterPro" id="IPR005580">
    <property type="entry name" value="DbpA/CsdA_RNA-bd_dom"/>
</dbReference>
<dbReference type="GO" id="GO:0005524">
    <property type="term" value="F:ATP binding"/>
    <property type="evidence" value="ECO:0007669"/>
    <property type="project" value="UniProtKB-KW"/>
</dbReference>
<dbReference type="InterPro" id="IPR044742">
    <property type="entry name" value="DEAD/DEAH_RhlB"/>
</dbReference>
<feature type="domain" description="Helicase ATP-binding" evidence="16">
    <location>
        <begin position="36"/>
        <end position="207"/>
    </location>
</feature>
<evidence type="ECO:0000256" key="7">
    <source>
        <dbReference type="ARBA" id="ARBA00022840"/>
    </source>
</evidence>
<dbReference type="GO" id="GO:0042255">
    <property type="term" value="P:ribosome assembly"/>
    <property type="evidence" value="ECO:0007669"/>
    <property type="project" value="UniProtKB-ARBA"/>
</dbReference>
<dbReference type="SMART" id="SM00487">
    <property type="entry name" value="DEXDc"/>
    <property type="match status" value="1"/>
</dbReference>
<organism evidence="19 20">
    <name type="scientific">Aliidiomarina shirensis</name>
    <dbReference type="NCBI Taxonomy" id="1048642"/>
    <lineage>
        <taxon>Bacteria</taxon>
        <taxon>Pseudomonadati</taxon>
        <taxon>Pseudomonadota</taxon>
        <taxon>Gammaproteobacteria</taxon>
        <taxon>Alteromonadales</taxon>
        <taxon>Idiomarinaceae</taxon>
        <taxon>Aliidiomarina</taxon>
    </lineage>
</organism>
<dbReference type="OrthoDB" id="6232645at2"/>
<dbReference type="PROSITE" id="PS51194">
    <property type="entry name" value="HELICASE_CTER"/>
    <property type="match status" value="1"/>
</dbReference>
<feature type="short sequence motif" description="Q motif" evidence="13">
    <location>
        <begin position="5"/>
        <end position="33"/>
    </location>
</feature>
<dbReference type="RefSeq" id="WP_126807964.1">
    <property type="nucleotide sequence ID" value="NZ_PIPP01000003.1"/>
</dbReference>
<evidence type="ECO:0000256" key="6">
    <source>
        <dbReference type="ARBA" id="ARBA00022806"/>
    </source>
</evidence>
<dbReference type="Pfam" id="PF25399">
    <property type="entry name" value="DeaD_dimer"/>
    <property type="match status" value="1"/>
</dbReference>
<evidence type="ECO:0000256" key="14">
    <source>
        <dbReference type="RuleBase" id="RU000492"/>
    </source>
</evidence>
<dbReference type="Proteomes" id="UP000286934">
    <property type="component" value="Unassembled WGS sequence"/>
</dbReference>
<keyword evidence="3" id="KW-0963">Cytoplasm</keyword>
<dbReference type="InterPro" id="IPR027417">
    <property type="entry name" value="P-loop_NTPase"/>
</dbReference>
<reference evidence="20" key="1">
    <citation type="journal article" date="2018" name="Front. Microbiol.">
        <title>Genome-Based Analysis Reveals the Taxonomy and Diversity of the Family Idiomarinaceae.</title>
        <authorList>
            <person name="Liu Y."/>
            <person name="Lai Q."/>
            <person name="Shao Z."/>
        </authorList>
    </citation>
    <scope>NUCLEOTIDE SEQUENCE [LARGE SCALE GENOMIC DNA]</scope>
    <source>
        <strain evidence="20">AIS</strain>
    </source>
</reference>
<dbReference type="PROSITE" id="PS51195">
    <property type="entry name" value="Q_MOTIF"/>
    <property type="match status" value="1"/>
</dbReference>
<evidence type="ECO:0000256" key="2">
    <source>
        <dbReference type="ARBA" id="ARBA00012552"/>
    </source>
</evidence>
<comment type="caution">
    <text evidence="19">The sequence shown here is derived from an EMBL/GenBank/DDBJ whole genome shotgun (WGS) entry which is preliminary data.</text>
</comment>
<evidence type="ECO:0000256" key="3">
    <source>
        <dbReference type="ARBA" id="ARBA00022490"/>
    </source>
</evidence>
<keyword evidence="20" id="KW-1185">Reference proteome</keyword>
<accession>A0A432WTE6</accession>
<evidence type="ECO:0000256" key="12">
    <source>
        <dbReference type="ARBA" id="ARBA00074363"/>
    </source>
</evidence>
<keyword evidence="9" id="KW-0346">Stress response</keyword>
<dbReference type="Gene3D" id="3.40.50.300">
    <property type="entry name" value="P-loop containing nucleotide triphosphate hydrolases"/>
    <property type="match status" value="2"/>
</dbReference>
<dbReference type="CDD" id="cd18787">
    <property type="entry name" value="SF2_C_DEAD"/>
    <property type="match status" value="1"/>
</dbReference>
<dbReference type="EMBL" id="PIPP01000003">
    <property type="protein sequence ID" value="RUO37017.1"/>
    <property type="molecule type" value="Genomic_DNA"/>
</dbReference>
<dbReference type="Pfam" id="PF03880">
    <property type="entry name" value="DbpA"/>
    <property type="match status" value="1"/>
</dbReference>
<dbReference type="InterPro" id="IPR012677">
    <property type="entry name" value="Nucleotide-bd_a/b_plait_sf"/>
</dbReference>
<dbReference type="Gene3D" id="3.30.70.330">
    <property type="match status" value="1"/>
</dbReference>
<keyword evidence="7 14" id="KW-0067">ATP-binding</keyword>
<dbReference type="Pfam" id="PF00271">
    <property type="entry name" value="Helicase_C"/>
    <property type="match status" value="1"/>
</dbReference>
<dbReference type="InterPro" id="IPR014001">
    <property type="entry name" value="Helicase_ATP-bd"/>
</dbReference>
<dbReference type="GO" id="GO:0005829">
    <property type="term" value="C:cytosol"/>
    <property type="evidence" value="ECO:0007669"/>
    <property type="project" value="TreeGrafter"/>
</dbReference>
<evidence type="ECO:0000259" key="16">
    <source>
        <dbReference type="PROSITE" id="PS51192"/>
    </source>
</evidence>
<proteinExistence type="inferred from homology"/>
<feature type="domain" description="Helicase C-terminal" evidence="17">
    <location>
        <begin position="234"/>
        <end position="378"/>
    </location>
</feature>
<dbReference type="InterPro" id="IPR014014">
    <property type="entry name" value="RNA_helicase_DEAD_Q_motif"/>
</dbReference>
<evidence type="ECO:0000256" key="1">
    <source>
        <dbReference type="ARBA" id="ARBA00004496"/>
    </source>
</evidence>
<evidence type="ECO:0000256" key="9">
    <source>
        <dbReference type="ARBA" id="ARBA00023016"/>
    </source>
</evidence>
<dbReference type="InterPro" id="IPR000629">
    <property type="entry name" value="RNA-helicase_DEAD-box_CS"/>
</dbReference>
<evidence type="ECO:0000256" key="8">
    <source>
        <dbReference type="ARBA" id="ARBA00022884"/>
    </source>
</evidence>
<evidence type="ECO:0000259" key="18">
    <source>
        <dbReference type="PROSITE" id="PS51195"/>
    </source>
</evidence>
<dbReference type="EC" id="3.6.4.13" evidence="2"/>
<keyword evidence="6 14" id="KW-0347">Helicase</keyword>
<comment type="similarity">
    <text evidence="10 14">Belongs to the DEAD box helicase family.</text>
</comment>
<dbReference type="GO" id="GO:0016787">
    <property type="term" value="F:hydrolase activity"/>
    <property type="evidence" value="ECO:0007669"/>
    <property type="project" value="UniProtKB-KW"/>
</dbReference>
<feature type="region of interest" description="Disordered" evidence="15">
    <location>
        <begin position="439"/>
        <end position="497"/>
    </location>
</feature>
<dbReference type="GO" id="GO:0003724">
    <property type="term" value="F:RNA helicase activity"/>
    <property type="evidence" value="ECO:0007669"/>
    <property type="project" value="UniProtKB-EC"/>
</dbReference>
<dbReference type="InterPro" id="IPR034415">
    <property type="entry name" value="CsdA_RRM"/>
</dbReference>
<dbReference type="PANTHER" id="PTHR47963:SF8">
    <property type="entry name" value="ATP-DEPENDENT RNA HELICASE DEAD"/>
    <property type="match status" value="1"/>
</dbReference>
<feature type="domain" description="DEAD-box RNA helicase Q" evidence="18">
    <location>
        <begin position="5"/>
        <end position="33"/>
    </location>
</feature>
<keyword evidence="5 14" id="KW-0378">Hydrolase</keyword>
<evidence type="ECO:0000256" key="13">
    <source>
        <dbReference type="PROSITE-ProRule" id="PRU00552"/>
    </source>
</evidence>
<comment type="catalytic activity">
    <reaction evidence="11">
        <text>ATP + H2O = ADP + phosphate + H(+)</text>
        <dbReference type="Rhea" id="RHEA:13065"/>
        <dbReference type="ChEBI" id="CHEBI:15377"/>
        <dbReference type="ChEBI" id="CHEBI:15378"/>
        <dbReference type="ChEBI" id="CHEBI:30616"/>
        <dbReference type="ChEBI" id="CHEBI:43474"/>
        <dbReference type="ChEBI" id="CHEBI:456216"/>
        <dbReference type="EC" id="3.6.4.13"/>
    </reaction>
</comment>
<evidence type="ECO:0000256" key="15">
    <source>
        <dbReference type="SAM" id="MobiDB-lite"/>
    </source>
</evidence>
<dbReference type="InterPro" id="IPR057325">
    <property type="entry name" value="DeaD_dimer"/>
</dbReference>
<evidence type="ECO:0000256" key="5">
    <source>
        <dbReference type="ARBA" id="ARBA00022801"/>
    </source>
</evidence>
<evidence type="ECO:0000313" key="19">
    <source>
        <dbReference type="EMBL" id="RUO37017.1"/>
    </source>
</evidence>
<dbReference type="InterPro" id="IPR011545">
    <property type="entry name" value="DEAD/DEAH_box_helicase_dom"/>
</dbReference>